<organism evidence="3">
    <name type="scientific">Leptosphaeria maculans (strain JN3 / isolate v23.1.3 / race Av1-4-5-6-7-8)</name>
    <name type="common">Blackleg fungus</name>
    <name type="synonym">Phoma lingam</name>
    <dbReference type="NCBI Taxonomy" id="985895"/>
    <lineage>
        <taxon>Eukaryota</taxon>
        <taxon>Fungi</taxon>
        <taxon>Dikarya</taxon>
        <taxon>Ascomycota</taxon>
        <taxon>Pezizomycotina</taxon>
        <taxon>Dothideomycetes</taxon>
        <taxon>Pleosporomycetidae</taxon>
        <taxon>Pleosporales</taxon>
        <taxon>Pleosporineae</taxon>
        <taxon>Leptosphaeriaceae</taxon>
        <taxon>Plenodomus</taxon>
        <taxon>Plenodomus lingam/Leptosphaeria maculans species complex</taxon>
    </lineage>
</organism>
<dbReference type="AlphaFoldDB" id="E5A4W6"/>
<feature type="compositionally biased region" description="Basic residues" evidence="1">
    <location>
        <begin position="1"/>
        <end position="14"/>
    </location>
</feature>
<name>E5A4W6_LEPMJ</name>
<evidence type="ECO:0000313" key="3">
    <source>
        <dbReference type="Proteomes" id="UP000002668"/>
    </source>
</evidence>
<dbReference type="VEuPathDB" id="FungiDB:LEMA_P079030.1"/>
<dbReference type="InParanoid" id="E5A4W6"/>
<gene>
    <name evidence="2" type="ORF">LEMA_P079030.1</name>
</gene>
<keyword evidence="3" id="KW-1185">Reference proteome</keyword>
<accession>E5A4W6</accession>
<reference evidence="3" key="1">
    <citation type="journal article" date="2011" name="Nat. Commun.">
        <title>Effector diversification within compartments of the Leptosphaeria maculans genome affected by Repeat-Induced Point mutations.</title>
        <authorList>
            <person name="Rouxel T."/>
            <person name="Grandaubert J."/>
            <person name="Hane J.K."/>
            <person name="Hoede C."/>
            <person name="van de Wouw A.P."/>
            <person name="Couloux A."/>
            <person name="Dominguez V."/>
            <person name="Anthouard V."/>
            <person name="Bally P."/>
            <person name="Bourras S."/>
            <person name="Cozijnsen A.J."/>
            <person name="Ciuffetti L.M."/>
            <person name="Degrave A."/>
            <person name="Dilmaghani A."/>
            <person name="Duret L."/>
            <person name="Fudal I."/>
            <person name="Goodwin S.B."/>
            <person name="Gout L."/>
            <person name="Glaser N."/>
            <person name="Linglin J."/>
            <person name="Kema G.H.J."/>
            <person name="Lapalu N."/>
            <person name="Lawrence C.B."/>
            <person name="May K."/>
            <person name="Meyer M."/>
            <person name="Ollivier B."/>
            <person name="Poulain J."/>
            <person name="Schoch C.L."/>
            <person name="Simon A."/>
            <person name="Spatafora J.W."/>
            <person name="Stachowiak A."/>
            <person name="Turgeon B.G."/>
            <person name="Tyler B.M."/>
            <person name="Vincent D."/>
            <person name="Weissenbach J."/>
            <person name="Amselem J."/>
            <person name="Quesneville H."/>
            <person name="Oliver R.P."/>
            <person name="Wincker P."/>
            <person name="Balesdent M.-H."/>
            <person name="Howlett B.J."/>
        </authorList>
    </citation>
    <scope>NUCLEOTIDE SEQUENCE [LARGE SCALE GENOMIC DNA]</scope>
    <source>
        <strain evidence="3">JN3 / isolate v23.1.3 / race Av1-4-5-6-7-8</strain>
    </source>
</reference>
<dbReference type="Proteomes" id="UP000002668">
    <property type="component" value="Genome"/>
</dbReference>
<feature type="region of interest" description="Disordered" evidence="1">
    <location>
        <begin position="1"/>
        <end position="22"/>
    </location>
</feature>
<dbReference type="HOGENOM" id="CLU_3106850_0_0_1"/>
<dbReference type="EMBL" id="FP929134">
    <property type="protein sequence ID" value="CBX98664.1"/>
    <property type="molecule type" value="Genomic_DNA"/>
</dbReference>
<evidence type="ECO:0000313" key="2">
    <source>
        <dbReference type="EMBL" id="CBX98664.1"/>
    </source>
</evidence>
<protein>
    <submittedName>
        <fullName evidence="2">Predicted protein</fullName>
    </submittedName>
</protein>
<sequence>MRTKRRICRSKGRRTSAAPGTTSQALRGVTVCRPYFHRFNRTLKIGPAAIE</sequence>
<evidence type="ECO:0000256" key="1">
    <source>
        <dbReference type="SAM" id="MobiDB-lite"/>
    </source>
</evidence>
<proteinExistence type="predicted"/>